<name>A0A6U1J5L6_9CHLO</name>
<dbReference type="EMBL" id="HBGG01029013">
    <property type="protein sequence ID" value="CAD9212789.1"/>
    <property type="molecule type" value="Transcribed_RNA"/>
</dbReference>
<feature type="compositionally biased region" description="Polar residues" evidence="1">
    <location>
        <begin position="101"/>
        <end position="125"/>
    </location>
</feature>
<evidence type="ECO:0000256" key="1">
    <source>
        <dbReference type="SAM" id="MobiDB-lite"/>
    </source>
</evidence>
<dbReference type="EMBL" id="HBGG01029012">
    <property type="protein sequence ID" value="CAD9212788.1"/>
    <property type="molecule type" value="Transcribed_RNA"/>
</dbReference>
<dbReference type="AlphaFoldDB" id="A0A6U1J5L6"/>
<feature type="region of interest" description="Disordered" evidence="1">
    <location>
        <begin position="1"/>
        <end position="34"/>
    </location>
</feature>
<feature type="compositionally biased region" description="Basic and acidic residues" evidence="1">
    <location>
        <begin position="1"/>
        <end position="10"/>
    </location>
</feature>
<organism evidence="3">
    <name type="scientific">Tetraselmis chuii</name>
    <dbReference type="NCBI Taxonomy" id="63592"/>
    <lineage>
        <taxon>Eukaryota</taxon>
        <taxon>Viridiplantae</taxon>
        <taxon>Chlorophyta</taxon>
        <taxon>core chlorophytes</taxon>
        <taxon>Chlorodendrophyceae</taxon>
        <taxon>Chlorodendrales</taxon>
        <taxon>Chlorodendraceae</taxon>
        <taxon>Tetraselmis</taxon>
    </lineage>
</organism>
<gene>
    <name evidence="2" type="ORF">TCHU04912_LOCUS15027</name>
    <name evidence="3" type="ORF">TCHU04912_LOCUS15028</name>
</gene>
<evidence type="ECO:0000313" key="2">
    <source>
        <dbReference type="EMBL" id="CAD9212788.1"/>
    </source>
</evidence>
<protein>
    <submittedName>
        <fullName evidence="3">Uncharacterized protein</fullName>
    </submittedName>
</protein>
<reference evidence="3" key="1">
    <citation type="submission" date="2021-01" db="EMBL/GenBank/DDBJ databases">
        <authorList>
            <person name="Corre E."/>
            <person name="Pelletier E."/>
            <person name="Niang G."/>
            <person name="Scheremetjew M."/>
            <person name="Finn R."/>
            <person name="Kale V."/>
            <person name="Holt S."/>
            <person name="Cochrane G."/>
            <person name="Meng A."/>
            <person name="Brown T."/>
            <person name="Cohen L."/>
        </authorList>
    </citation>
    <scope>NUCLEOTIDE SEQUENCE</scope>
    <source>
        <strain evidence="3">PLY429</strain>
    </source>
</reference>
<proteinExistence type="predicted"/>
<accession>A0A6U1J5L6</accession>
<evidence type="ECO:0000313" key="3">
    <source>
        <dbReference type="EMBL" id="CAD9212789.1"/>
    </source>
</evidence>
<feature type="region of interest" description="Disordered" evidence="1">
    <location>
        <begin position="89"/>
        <end position="125"/>
    </location>
</feature>
<sequence>MGGKPSHESGHPVPPTGYEPVVNGRREPDSAPPPGWYWSHDTYFTCPTILCFCCCEKHRWVLRPETSQQPAYGGGGQVVQAADGTAYFGPKVERHPYNGPTYGNQSPQKASVSGFQASQKAMPTI</sequence>